<protein>
    <recommendedName>
        <fullName evidence="3">Translocation and assembly module subunit TamA</fullName>
    </recommendedName>
    <alternativeName>
        <fullName evidence="9">Autotransporter assembly factor TamA</fullName>
    </alternativeName>
</protein>
<keyword evidence="7" id="KW-0472">Membrane</keyword>
<dbReference type="Pfam" id="PF17243">
    <property type="entry name" value="POTRA_TamA_1"/>
    <property type="match status" value="1"/>
</dbReference>
<evidence type="ECO:0000313" key="14">
    <source>
        <dbReference type="EMBL" id="HIW05979.1"/>
    </source>
</evidence>
<evidence type="ECO:0000256" key="5">
    <source>
        <dbReference type="ARBA" id="ARBA00022692"/>
    </source>
</evidence>
<feature type="domain" description="Bacterial surface antigen (D15)" evidence="12">
    <location>
        <begin position="314"/>
        <end position="592"/>
    </location>
</feature>
<dbReference type="InterPro" id="IPR035243">
    <property type="entry name" value="TamA_POTRA_Dom_1"/>
</dbReference>
<dbReference type="PANTHER" id="PTHR12815">
    <property type="entry name" value="SORTING AND ASSEMBLY MACHINERY SAMM50 PROTEIN FAMILY MEMBER"/>
    <property type="match status" value="1"/>
</dbReference>
<dbReference type="GO" id="GO:0009306">
    <property type="term" value="P:protein secretion"/>
    <property type="evidence" value="ECO:0007669"/>
    <property type="project" value="TreeGrafter"/>
</dbReference>
<comment type="subcellular location">
    <subcellularLocation>
        <location evidence="1">Cell outer membrane</location>
    </subcellularLocation>
</comment>
<dbReference type="Pfam" id="PF01103">
    <property type="entry name" value="Omp85"/>
    <property type="match status" value="1"/>
</dbReference>
<evidence type="ECO:0000259" key="12">
    <source>
        <dbReference type="Pfam" id="PF01103"/>
    </source>
</evidence>
<evidence type="ECO:0000256" key="7">
    <source>
        <dbReference type="ARBA" id="ARBA00023136"/>
    </source>
</evidence>
<name>A0A9D1Q4G8_9GAMM</name>
<evidence type="ECO:0000256" key="10">
    <source>
        <dbReference type="ARBA" id="ARBA00093548"/>
    </source>
</evidence>
<feature type="chain" id="PRO_5039037585" description="Translocation and assembly module subunit TamA" evidence="11">
    <location>
        <begin position="25"/>
        <end position="595"/>
    </location>
</feature>
<dbReference type="EMBL" id="DXHP01000035">
    <property type="protein sequence ID" value="HIW05979.1"/>
    <property type="molecule type" value="Genomic_DNA"/>
</dbReference>
<dbReference type="InterPro" id="IPR000184">
    <property type="entry name" value="Bac_surfAg_D15"/>
</dbReference>
<keyword evidence="6 11" id="KW-0732">Signal</keyword>
<dbReference type="GO" id="GO:0097347">
    <property type="term" value="C:TAM protein secretion complex"/>
    <property type="evidence" value="ECO:0007669"/>
    <property type="project" value="TreeGrafter"/>
</dbReference>
<reference evidence="14" key="1">
    <citation type="journal article" date="2021" name="PeerJ">
        <title>Extensive microbial diversity within the chicken gut microbiome revealed by metagenomics and culture.</title>
        <authorList>
            <person name="Gilroy R."/>
            <person name="Ravi A."/>
            <person name="Getino M."/>
            <person name="Pursley I."/>
            <person name="Horton D.L."/>
            <person name="Alikhan N.F."/>
            <person name="Baker D."/>
            <person name="Gharbi K."/>
            <person name="Hall N."/>
            <person name="Watson M."/>
            <person name="Adriaenssens E.M."/>
            <person name="Foster-Nyarko E."/>
            <person name="Jarju S."/>
            <person name="Secka A."/>
            <person name="Antonio M."/>
            <person name="Oren A."/>
            <person name="Chaudhuri R.R."/>
            <person name="La Ragione R."/>
            <person name="Hildebrand F."/>
            <person name="Pallen M.J."/>
        </authorList>
    </citation>
    <scope>NUCLEOTIDE SEQUENCE</scope>
    <source>
        <strain evidence="14">CHK160-9182</strain>
    </source>
</reference>
<sequence>MKKMKLLSPLFLISFLLSFNISFAEKKMEVTIKGISHKKALENAQNATEIYALNGKEAPSELRIQWLYEEGVKQIADALQPYGFYRATIKGDLIFQKEQIVVTYHVDPGKQIPIGQVILGVTDLEAIKERDTKDAKSEYRAFSKIISSSKLKVGAPLNHTQYESTKSKLSQKASELGYFDAFYPHHELIVNLNNYEADINLQMTLGDRYLFGSSTFHQEYFADEFLERFLHNMRENNDYSDQKLVQLQSTFNETNYFEDVVIVPQINNDTKEVPLDIYLRPRKQRTLNLGLGYSSDIGMKVMGGLNWHYINRYGHKLNTSFLFAQKKRDATINYQIPGSDPTQDAYNIFFNYDYEDTSTKDYTTYLVGVSKERTRDQYQYGYSLHYQYDRFRDVYGHKQNSKLLVPTFYGEWKSAAVIPFNQFGFKIEGKVRGAIDSVGSDISFIQASIGLHTFIPLGENNRFLIRGTLGNTTIKSKDLNKLPPSLRFYTGGDNTVRGYKYDGIGEKGYNGEIYGGKKLAVASIEYEHKITPSIAIATFIDAGDAYNSKIDFKYGAGAGIRWYSQIGAVKLDLAHGFDKEFGDTVRLHLNIGLEL</sequence>
<comment type="caution">
    <text evidence="14">The sequence shown here is derived from an EMBL/GenBank/DDBJ whole genome shotgun (WGS) entry which is preliminary data.</text>
</comment>
<evidence type="ECO:0000313" key="15">
    <source>
        <dbReference type="Proteomes" id="UP000823934"/>
    </source>
</evidence>
<proteinExistence type="inferred from homology"/>
<dbReference type="Proteomes" id="UP000823934">
    <property type="component" value="Unassembled WGS sequence"/>
</dbReference>
<evidence type="ECO:0000256" key="3">
    <source>
        <dbReference type="ARBA" id="ARBA00015419"/>
    </source>
</evidence>
<dbReference type="InterPro" id="IPR039910">
    <property type="entry name" value="D15-like"/>
</dbReference>
<feature type="domain" description="TamA POTRA" evidence="13">
    <location>
        <begin position="29"/>
        <end position="108"/>
    </location>
</feature>
<accession>A0A9D1Q4G8</accession>
<keyword evidence="4" id="KW-1134">Transmembrane beta strand</keyword>
<evidence type="ECO:0000256" key="4">
    <source>
        <dbReference type="ARBA" id="ARBA00022452"/>
    </source>
</evidence>
<evidence type="ECO:0000256" key="11">
    <source>
        <dbReference type="SAM" id="SignalP"/>
    </source>
</evidence>
<evidence type="ECO:0000256" key="8">
    <source>
        <dbReference type="ARBA" id="ARBA00023237"/>
    </source>
</evidence>
<comment type="similarity">
    <text evidence="2">Belongs to the TamA family.</text>
</comment>
<evidence type="ECO:0000259" key="13">
    <source>
        <dbReference type="Pfam" id="PF17243"/>
    </source>
</evidence>
<evidence type="ECO:0000256" key="2">
    <source>
        <dbReference type="ARBA" id="ARBA00010248"/>
    </source>
</evidence>
<evidence type="ECO:0000256" key="9">
    <source>
        <dbReference type="ARBA" id="ARBA00033063"/>
    </source>
</evidence>
<feature type="signal peptide" evidence="11">
    <location>
        <begin position="1"/>
        <end position="24"/>
    </location>
</feature>
<evidence type="ECO:0000256" key="1">
    <source>
        <dbReference type="ARBA" id="ARBA00004442"/>
    </source>
</evidence>
<reference evidence="14" key="2">
    <citation type="submission" date="2021-04" db="EMBL/GenBank/DDBJ databases">
        <authorList>
            <person name="Gilroy R."/>
        </authorList>
    </citation>
    <scope>NUCLEOTIDE SEQUENCE</scope>
    <source>
        <strain evidence="14">CHK160-9182</strain>
    </source>
</reference>
<gene>
    <name evidence="14" type="ORF">H9889_01440</name>
</gene>
<keyword evidence="8" id="KW-0998">Cell outer membrane</keyword>
<dbReference type="AlphaFoldDB" id="A0A9D1Q4G8"/>
<dbReference type="Gene3D" id="2.40.160.50">
    <property type="entry name" value="membrane protein fhac: a member of the omp85/tpsb transporter family"/>
    <property type="match status" value="1"/>
</dbReference>
<dbReference type="Gene3D" id="3.10.20.310">
    <property type="entry name" value="membrane protein fhac"/>
    <property type="match status" value="3"/>
</dbReference>
<comment type="subunit">
    <text evidence="10">Interacts with TamB to form the translocation and assembly module (TAM).</text>
</comment>
<keyword evidence="5" id="KW-0812">Transmembrane</keyword>
<dbReference type="GO" id="GO:0009279">
    <property type="term" value="C:cell outer membrane"/>
    <property type="evidence" value="ECO:0007669"/>
    <property type="project" value="UniProtKB-SubCell"/>
</dbReference>
<evidence type="ECO:0000256" key="6">
    <source>
        <dbReference type="ARBA" id="ARBA00022729"/>
    </source>
</evidence>
<dbReference type="PANTHER" id="PTHR12815:SF47">
    <property type="entry name" value="TRANSLOCATION AND ASSEMBLY MODULE SUBUNIT TAMA"/>
    <property type="match status" value="1"/>
</dbReference>
<organism evidence="14 15">
    <name type="scientific">Candidatus Ignatzschineria merdigallinarum</name>
    <dbReference type="NCBI Taxonomy" id="2838621"/>
    <lineage>
        <taxon>Bacteria</taxon>
        <taxon>Pseudomonadati</taxon>
        <taxon>Pseudomonadota</taxon>
        <taxon>Gammaproteobacteria</taxon>
        <taxon>Cardiobacteriales</taxon>
        <taxon>Ignatzschineriaceae</taxon>
        <taxon>Ignatzschineria</taxon>
    </lineage>
</organism>